<feature type="domain" description="HTH cro/C1-type" evidence="1">
    <location>
        <begin position="19"/>
        <end position="53"/>
    </location>
</feature>
<dbReference type="PROSITE" id="PS50943">
    <property type="entry name" value="HTH_CROC1"/>
    <property type="match status" value="1"/>
</dbReference>
<sequence>MRQFMQEHSISYYYLANQGIDAQTLQRIRHDKSITTDTLDKICRLLNCQPGQLMEYHDRIDETETT</sequence>
<comment type="caution">
    <text evidence="2">The sequence shown here is derived from an EMBL/GenBank/DDBJ whole genome shotgun (WGS) entry which is preliminary data.</text>
</comment>
<dbReference type="Pfam" id="PF13443">
    <property type="entry name" value="HTH_26"/>
    <property type="match status" value="1"/>
</dbReference>
<evidence type="ECO:0000259" key="1">
    <source>
        <dbReference type="PROSITE" id="PS50943"/>
    </source>
</evidence>
<proteinExistence type="predicted"/>
<reference evidence="2" key="1">
    <citation type="submission" date="2019-08" db="EMBL/GenBank/DDBJ databases">
        <authorList>
            <person name="Kucharzyk K."/>
            <person name="Murdoch R.W."/>
            <person name="Higgins S."/>
            <person name="Loffler F."/>
        </authorList>
    </citation>
    <scope>NUCLEOTIDE SEQUENCE</scope>
</reference>
<evidence type="ECO:0000313" key="2">
    <source>
        <dbReference type="EMBL" id="MPN58964.1"/>
    </source>
</evidence>
<dbReference type="EMBL" id="VSSQ01132391">
    <property type="protein sequence ID" value="MPN58964.1"/>
    <property type="molecule type" value="Genomic_DNA"/>
</dbReference>
<gene>
    <name evidence="2" type="ORF">SDC9_206681</name>
</gene>
<protein>
    <recommendedName>
        <fullName evidence="1">HTH cro/C1-type domain-containing protein</fullName>
    </recommendedName>
</protein>
<name>A0A645JF53_9ZZZZ</name>
<dbReference type="Gene3D" id="1.10.260.40">
    <property type="entry name" value="lambda repressor-like DNA-binding domains"/>
    <property type="match status" value="1"/>
</dbReference>
<dbReference type="InterPro" id="IPR010982">
    <property type="entry name" value="Lambda_DNA-bd_dom_sf"/>
</dbReference>
<organism evidence="2">
    <name type="scientific">bioreactor metagenome</name>
    <dbReference type="NCBI Taxonomy" id="1076179"/>
    <lineage>
        <taxon>unclassified sequences</taxon>
        <taxon>metagenomes</taxon>
        <taxon>ecological metagenomes</taxon>
    </lineage>
</organism>
<dbReference type="SUPFAM" id="SSF47413">
    <property type="entry name" value="lambda repressor-like DNA-binding domains"/>
    <property type="match status" value="1"/>
</dbReference>
<dbReference type="CDD" id="cd00093">
    <property type="entry name" value="HTH_XRE"/>
    <property type="match status" value="1"/>
</dbReference>
<accession>A0A645JF53</accession>
<dbReference type="InterPro" id="IPR001387">
    <property type="entry name" value="Cro/C1-type_HTH"/>
</dbReference>
<dbReference type="AlphaFoldDB" id="A0A645JF53"/>
<dbReference type="GO" id="GO:0003677">
    <property type="term" value="F:DNA binding"/>
    <property type="evidence" value="ECO:0007669"/>
    <property type="project" value="InterPro"/>
</dbReference>